<feature type="region of interest" description="Disordered" evidence="1">
    <location>
        <begin position="1"/>
        <end position="64"/>
    </location>
</feature>
<sequence length="151" mass="17012">MIDSMEISRESQAPLMESSHQPPPISPIHLSSPLIAPLSPPSNLDQPTKTIDGRQIRPPQSSGENCDIANSFLPQELAEIIAIRQHRERAWHIRILIRATMISSIDSTLANFTEELEIEEVEAFKAYLRQAIANFATTASRLYHIFHHIPI</sequence>
<gene>
    <name evidence="2" type="ORF">EPUL_002856</name>
</gene>
<organism evidence="2 3">
    <name type="scientific">Erysiphe pulchra</name>
    <dbReference type="NCBI Taxonomy" id="225359"/>
    <lineage>
        <taxon>Eukaryota</taxon>
        <taxon>Fungi</taxon>
        <taxon>Dikarya</taxon>
        <taxon>Ascomycota</taxon>
        <taxon>Pezizomycotina</taxon>
        <taxon>Leotiomycetes</taxon>
        <taxon>Erysiphales</taxon>
        <taxon>Erysiphaceae</taxon>
        <taxon>Erysiphe</taxon>
    </lineage>
</organism>
<evidence type="ECO:0000313" key="3">
    <source>
        <dbReference type="Proteomes" id="UP000237438"/>
    </source>
</evidence>
<proteinExistence type="predicted"/>
<protein>
    <submittedName>
        <fullName evidence="2">Uncharacterized protein</fullName>
    </submittedName>
</protein>
<evidence type="ECO:0000313" key="2">
    <source>
        <dbReference type="EMBL" id="POS85955.1"/>
    </source>
</evidence>
<comment type="caution">
    <text evidence="2">The sequence shown here is derived from an EMBL/GenBank/DDBJ whole genome shotgun (WGS) entry which is preliminary data.</text>
</comment>
<keyword evidence="3" id="KW-1185">Reference proteome</keyword>
<reference evidence="2 3" key="1">
    <citation type="submission" date="2017-10" db="EMBL/GenBank/DDBJ databases">
        <title>Development of genomic resources for the powdery mildew, Erysiphe pulchra.</title>
        <authorList>
            <person name="Wadl P.A."/>
            <person name="Mack B.M."/>
            <person name="Moore G."/>
            <person name="Beltz S.B."/>
        </authorList>
    </citation>
    <scope>NUCLEOTIDE SEQUENCE [LARGE SCALE GENOMIC DNA]</scope>
    <source>
        <strain evidence="2">Cflorida</strain>
    </source>
</reference>
<dbReference type="EMBL" id="PEDP01000447">
    <property type="protein sequence ID" value="POS85955.1"/>
    <property type="molecule type" value="Genomic_DNA"/>
</dbReference>
<name>A0A2S4PVB2_9PEZI</name>
<dbReference type="Proteomes" id="UP000237438">
    <property type="component" value="Unassembled WGS sequence"/>
</dbReference>
<accession>A0A2S4PVB2</accession>
<evidence type="ECO:0000256" key="1">
    <source>
        <dbReference type="SAM" id="MobiDB-lite"/>
    </source>
</evidence>
<dbReference type="OrthoDB" id="3606391at2759"/>
<dbReference type="AlphaFoldDB" id="A0A2S4PVB2"/>
<feature type="compositionally biased region" description="Low complexity" evidence="1">
    <location>
        <begin position="27"/>
        <end position="37"/>
    </location>
</feature>